<protein>
    <submittedName>
        <fullName evidence="2">Class I SAM-dependent methyltransferase</fullName>
    </submittedName>
</protein>
<sequence>MDWFEEWFDSPLYEQLYADRDEEEARRLVNLLTQTLPLEKCSKILDLGCGRGRHAINLYREGYDVTGIDLSEQAIATAREKAEALDAEHLRFEVRDMRNPLPMKFDAIVNLFTTFGYFETEKENASVFDSIVQMLKPGGVFVLDYLNAAKVRRSIQPSDEGAFHGIDYKIRRYIKDDAVHKEIKFKGDGDHVEGTKTYSERVKLYELPWFKETMHDRGLVIDQIYGDYEGNEFNPDTSSRLLIISHLEEDGKSER</sequence>
<keyword evidence="2" id="KW-0489">Methyltransferase</keyword>
<name>A0ABT3PRS8_9BACT</name>
<proteinExistence type="predicted"/>
<dbReference type="Pfam" id="PF13847">
    <property type="entry name" value="Methyltransf_31"/>
    <property type="match status" value="1"/>
</dbReference>
<comment type="caution">
    <text evidence="2">The sequence shown here is derived from an EMBL/GenBank/DDBJ whole genome shotgun (WGS) entry which is preliminary data.</text>
</comment>
<dbReference type="Gene3D" id="2.20.25.110">
    <property type="entry name" value="S-adenosyl-L-methionine-dependent methyltransferases"/>
    <property type="match status" value="1"/>
</dbReference>
<dbReference type="SUPFAM" id="SSF53335">
    <property type="entry name" value="S-adenosyl-L-methionine-dependent methyltransferases"/>
    <property type="match status" value="1"/>
</dbReference>
<evidence type="ECO:0000259" key="1">
    <source>
        <dbReference type="Pfam" id="PF13847"/>
    </source>
</evidence>
<gene>
    <name evidence="2" type="ORF">J6I44_17025</name>
</gene>
<keyword evidence="2" id="KW-0808">Transferase</keyword>
<reference evidence="2 3" key="1">
    <citation type="submission" date="2021-03" db="EMBL/GenBank/DDBJ databases">
        <title>Aliifodinibius sp. nov., a new bacterium isolated from saline soil.</title>
        <authorList>
            <person name="Galisteo C."/>
            <person name="De La Haba R."/>
            <person name="Sanchez-Porro C."/>
            <person name="Ventosa A."/>
        </authorList>
    </citation>
    <scope>NUCLEOTIDE SEQUENCE [LARGE SCALE GENOMIC DNA]</scope>
    <source>
        <strain evidence="2 3">1BSP15-2V2</strain>
    </source>
</reference>
<dbReference type="EMBL" id="JAGGJA010000014">
    <property type="protein sequence ID" value="MCW9708567.1"/>
    <property type="molecule type" value="Genomic_DNA"/>
</dbReference>
<keyword evidence="3" id="KW-1185">Reference proteome</keyword>
<accession>A0ABT3PRS8</accession>
<organism evidence="2 3">
    <name type="scientific">Fodinibius salsisoli</name>
    <dbReference type="NCBI Taxonomy" id="2820877"/>
    <lineage>
        <taxon>Bacteria</taxon>
        <taxon>Pseudomonadati</taxon>
        <taxon>Balneolota</taxon>
        <taxon>Balneolia</taxon>
        <taxon>Balneolales</taxon>
        <taxon>Balneolaceae</taxon>
        <taxon>Fodinibius</taxon>
    </lineage>
</organism>
<dbReference type="InterPro" id="IPR029063">
    <property type="entry name" value="SAM-dependent_MTases_sf"/>
</dbReference>
<dbReference type="RefSeq" id="WP_265767352.1">
    <property type="nucleotide sequence ID" value="NZ_JAGGJA010000014.1"/>
</dbReference>
<dbReference type="Gene3D" id="3.40.50.150">
    <property type="entry name" value="Vaccinia Virus protein VP39"/>
    <property type="match status" value="1"/>
</dbReference>
<dbReference type="PANTHER" id="PTHR43861">
    <property type="entry name" value="TRANS-ACONITATE 2-METHYLTRANSFERASE-RELATED"/>
    <property type="match status" value="1"/>
</dbReference>
<dbReference type="GO" id="GO:0032259">
    <property type="term" value="P:methylation"/>
    <property type="evidence" value="ECO:0007669"/>
    <property type="project" value="UniProtKB-KW"/>
</dbReference>
<dbReference type="GO" id="GO:0008168">
    <property type="term" value="F:methyltransferase activity"/>
    <property type="evidence" value="ECO:0007669"/>
    <property type="project" value="UniProtKB-KW"/>
</dbReference>
<evidence type="ECO:0000313" key="2">
    <source>
        <dbReference type="EMBL" id="MCW9708567.1"/>
    </source>
</evidence>
<feature type="domain" description="Methyltransferase" evidence="1">
    <location>
        <begin position="41"/>
        <end position="150"/>
    </location>
</feature>
<dbReference type="Proteomes" id="UP001207918">
    <property type="component" value="Unassembled WGS sequence"/>
</dbReference>
<evidence type="ECO:0000313" key="3">
    <source>
        <dbReference type="Proteomes" id="UP001207918"/>
    </source>
</evidence>
<dbReference type="InterPro" id="IPR025714">
    <property type="entry name" value="Methyltranfer_dom"/>
</dbReference>
<dbReference type="CDD" id="cd02440">
    <property type="entry name" value="AdoMet_MTases"/>
    <property type="match status" value="1"/>
</dbReference>